<dbReference type="VEuPathDB" id="MicrosporidiaDB:NAPIS_ORF00811"/>
<proteinExistence type="predicted"/>
<name>T0L271_9MICR</name>
<dbReference type="Proteomes" id="UP000053780">
    <property type="component" value="Unassembled WGS sequence"/>
</dbReference>
<organism evidence="1 2">
    <name type="scientific">Vairimorpha apis BRL 01</name>
    <dbReference type="NCBI Taxonomy" id="1037528"/>
    <lineage>
        <taxon>Eukaryota</taxon>
        <taxon>Fungi</taxon>
        <taxon>Fungi incertae sedis</taxon>
        <taxon>Microsporidia</taxon>
        <taxon>Nosematidae</taxon>
        <taxon>Vairimorpha</taxon>
    </lineage>
</organism>
<gene>
    <name evidence="1" type="ORF">NAPIS_ORF00811</name>
</gene>
<dbReference type="OrthoDB" id="2194038at2759"/>
<dbReference type="AlphaFoldDB" id="T0L271"/>
<sequence length="172" mass="20316">MINNEIKKTKTYLSILNQDIEKYLKEISIRKSYISLMNEAETIFDKNSSSHTLESNLFYEDYVRKKKTNNLLLNEDIRLDDQDIINDLNEMYDNNQIQVRVLDSVLYIFKNGLLVFKKHDKILVKGNIEYIGNITSVDTNDIIVKSKDGKRNKIKIEDLKNLSVEFIKYNRK</sequence>
<accession>T0L271</accession>
<evidence type="ECO:0000313" key="1">
    <source>
        <dbReference type="EMBL" id="EQB61617.1"/>
    </source>
</evidence>
<keyword evidence="2" id="KW-1185">Reference proteome</keyword>
<evidence type="ECO:0000313" key="2">
    <source>
        <dbReference type="Proteomes" id="UP000053780"/>
    </source>
</evidence>
<dbReference type="HOGENOM" id="CLU_1555703_0_0_1"/>
<protein>
    <submittedName>
        <fullName evidence="1">Uncharacterized protein</fullName>
    </submittedName>
</protein>
<reference evidence="1 2" key="1">
    <citation type="journal article" date="2013" name="BMC Genomics">
        <title>Genome sequencing and comparative genomics of honey bee microsporidia, Nosema apis reveal novel insights into host-parasite interactions.</title>
        <authorList>
            <person name="Chen Yp."/>
            <person name="Pettis J.S."/>
            <person name="Zhao Y."/>
            <person name="Liu X."/>
            <person name="Tallon L.J."/>
            <person name="Sadzewicz L.D."/>
            <person name="Li R."/>
            <person name="Zheng H."/>
            <person name="Huang S."/>
            <person name="Zhang X."/>
            <person name="Hamilton M.C."/>
            <person name="Pernal S.F."/>
            <person name="Melathopoulos A.P."/>
            <person name="Yan X."/>
            <person name="Evans J.D."/>
        </authorList>
    </citation>
    <scope>NUCLEOTIDE SEQUENCE [LARGE SCALE GENOMIC DNA]</scope>
    <source>
        <strain evidence="1 2">BRL 01</strain>
    </source>
</reference>
<dbReference type="EMBL" id="KE647117">
    <property type="protein sequence ID" value="EQB61617.1"/>
    <property type="molecule type" value="Genomic_DNA"/>
</dbReference>